<evidence type="ECO:0000256" key="8">
    <source>
        <dbReference type="ARBA" id="ARBA00023310"/>
    </source>
</evidence>
<dbReference type="AlphaFoldDB" id="A0A9N9BNN6"/>
<evidence type="ECO:0000256" key="2">
    <source>
        <dbReference type="ARBA" id="ARBA00007046"/>
    </source>
</evidence>
<keyword evidence="7" id="KW-0472">Membrane</keyword>
<dbReference type="PROSITE" id="PS00389">
    <property type="entry name" value="ATPASE_DELTA"/>
    <property type="match status" value="1"/>
</dbReference>
<accession>A0A9N9BNN6</accession>
<comment type="caution">
    <text evidence="9">The sequence shown here is derived from an EMBL/GenBank/DDBJ whole genome shotgun (WGS) entry which is preliminary data.</text>
</comment>
<name>A0A9N9BNN6_9GLOM</name>
<keyword evidence="4" id="KW-0813">Transport</keyword>
<dbReference type="InterPro" id="IPR020781">
    <property type="entry name" value="ATPase_OSCP/d_CS"/>
</dbReference>
<evidence type="ECO:0000313" key="9">
    <source>
        <dbReference type="EMBL" id="CAG8570771.1"/>
    </source>
</evidence>
<comment type="subcellular location">
    <subcellularLocation>
        <location evidence="1">Membrane</location>
    </subcellularLocation>
</comment>
<dbReference type="OrthoDB" id="1262810at2759"/>
<dbReference type="Pfam" id="PF00213">
    <property type="entry name" value="OSCP"/>
    <property type="match status" value="1"/>
</dbReference>
<keyword evidence="5" id="KW-0375">Hydrogen ion transport</keyword>
<dbReference type="GO" id="GO:0046933">
    <property type="term" value="F:proton-transporting ATP synthase activity, rotational mechanism"/>
    <property type="evidence" value="ECO:0007669"/>
    <property type="project" value="InterPro"/>
</dbReference>
<dbReference type="Gene3D" id="1.10.520.20">
    <property type="entry name" value="N-terminal domain of the delta subunit of the F1F0-ATP synthase"/>
    <property type="match status" value="1"/>
</dbReference>
<dbReference type="InterPro" id="IPR000711">
    <property type="entry name" value="ATPase_OSCP/dsu"/>
</dbReference>
<dbReference type="SUPFAM" id="SSF47928">
    <property type="entry name" value="N-terminal domain of the delta subunit of the F1F0-ATP synthase"/>
    <property type="match status" value="1"/>
</dbReference>
<keyword evidence="8" id="KW-0066">ATP synthesis</keyword>
<dbReference type="NCBIfam" id="TIGR01145">
    <property type="entry name" value="ATP_synt_delta"/>
    <property type="match status" value="1"/>
</dbReference>
<organism evidence="9 10">
    <name type="scientific">Ambispora gerdemannii</name>
    <dbReference type="NCBI Taxonomy" id="144530"/>
    <lineage>
        <taxon>Eukaryota</taxon>
        <taxon>Fungi</taxon>
        <taxon>Fungi incertae sedis</taxon>
        <taxon>Mucoromycota</taxon>
        <taxon>Glomeromycotina</taxon>
        <taxon>Glomeromycetes</taxon>
        <taxon>Archaeosporales</taxon>
        <taxon>Ambisporaceae</taxon>
        <taxon>Ambispora</taxon>
    </lineage>
</organism>
<reference evidence="9" key="1">
    <citation type="submission" date="2021-06" db="EMBL/GenBank/DDBJ databases">
        <authorList>
            <person name="Kallberg Y."/>
            <person name="Tangrot J."/>
            <person name="Rosling A."/>
        </authorList>
    </citation>
    <scope>NUCLEOTIDE SEQUENCE</scope>
    <source>
        <strain evidence="9">MT106</strain>
    </source>
</reference>
<comment type="similarity">
    <text evidence="2">Belongs to the ATPase delta chain family.</text>
</comment>
<dbReference type="HAMAP" id="MF_01416">
    <property type="entry name" value="ATP_synth_delta_bact"/>
    <property type="match status" value="1"/>
</dbReference>
<keyword evidence="6" id="KW-0406">Ion transport</keyword>
<dbReference type="InterPro" id="IPR026015">
    <property type="entry name" value="ATP_synth_OSCP/delta_N_sf"/>
</dbReference>
<evidence type="ECO:0000256" key="1">
    <source>
        <dbReference type="ARBA" id="ARBA00004370"/>
    </source>
</evidence>
<dbReference type="PRINTS" id="PR00125">
    <property type="entry name" value="ATPASEDELTA"/>
</dbReference>
<evidence type="ECO:0000256" key="7">
    <source>
        <dbReference type="ARBA" id="ARBA00023136"/>
    </source>
</evidence>
<dbReference type="GO" id="GO:0016020">
    <property type="term" value="C:membrane"/>
    <property type="evidence" value="ECO:0007669"/>
    <property type="project" value="UniProtKB-SubCell"/>
</dbReference>
<sequence>MAFLNSLKFAQRGSPSIQKLTRAYATPPAGKAPITLFGIEGRYATALYGAAATKKLLDTVESELKQVKSIVEKEPKFLHFLEDPSLSPASKKAGVHSILSTQGKISEITKSFFDVLADNGRLGKTHKIIDAYLTLMTAHRGEVSVNIISAKKLDLEKLNQLEKTLNKTKLASSQKLIIKNKVDPSILGGLIIEFGTEKTIDLSAASKIAKFNKLLTDNI</sequence>
<gene>
    <name evidence="9" type="ORF">AGERDE_LOCUS7626</name>
</gene>
<keyword evidence="10" id="KW-1185">Reference proteome</keyword>
<evidence type="ECO:0000256" key="6">
    <source>
        <dbReference type="ARBA" id="ARBA00023065"/>
    </source>
</evidence>
<evidence type="ECO:0000256" key="4">
    <source>
        <dbReference type="ARBA" id="ARBA00022448"/>
    </source>
</evidence>
<dbReference type="PANTHER" id="PTHR11910">
    <property type="entry name" value="ATP SYNTHASE DELTA CHAIN"/>
    <property type="match status" value="1"/>
</dbReference>
<proteinExistence type="inferred from homology"/>
<evidence type="ECO:0000313" key="10">
    <source>
        <dbReference type="Proteomes" id="UP000789831"/>
    </source>
</evidence>
<evidence type="ECO:0000256" key="5">
    <source>
        <dbReference type="ARBA" id="ARBA00022781"/>
    </source>
</evidence>
<evidence type="ECO:0000256" key="3">
    <source>
        <dbReference type="ARBA" id="ARBA00014723"/>
    </source>
</evidence>
<protein>
    <recommendedName>
        <fullName evidence="3">ATP synthase subunit 5, mitochondrial</fullName>
    </recommendedName>
</protein>
<dbReference type="Proteomes" id="UP000789831">
    <property type="component" value="Unassembled WGS sequence"/>
</dbReference>
<dbReference type="EMBL" id="CAJVPL010001429">
    <property type="protein sequence ID" value="CAG8570771.1"/>
    <property type="molecule type" value="Genomic_DNA"/>
</dbReference>